<dbReference type="InterPro" id="IPR023393">
    <property type="entry name" value="START-like_dom_sf"/>
</dbReference>
<reference evidence="3" key="1">
    <citation type="submission" date="2023-02" db="EMBL/GenBank/DDBJ databases">
        <title>Actinokineospora globicatena NBRC 15670.</title>
        <authorList>
            <person name="Ichikawa N."/>
            <person name="Sato H."/>
            <person name="Tonouchi N."/>
        </authorList>
    </citation>
    <scope>NUCLEOTIDE SEQUENCE</scope>
    <source>
        <strain evidence="3">NBRC 15670</strain>
    </source>
</reference>
<keyword evidence="4" id="KW-1185">Reference proteome</keyword>
<dbReference type="RefSeq" id="WP_285607863.1">
    <property type="nucleotide sequence ID" value="NZ_BSSD01000001.1"/>
</dbReference>
<gene>
    <name evidence="3" type="ORF">Aglo03_09340</name>
</gene>
<evidence type="ECO:0000259" key="2">
    <source>
        <dbReference type="Pfam" id="PF08327"/>
    </source>
</evidence>
<dbReference type="SUPFAM" id="SSF55961">
    <property type="entry name" value="Bet v1-like"/>
    <property type="match status" value="1"/>
</dbReference>
<evidence type="ECO:0000313" key="3">
    <source>
        <dbReference type="EMBL" id="GLW90118.1"/>
    </source>
</evidence>
<protein>
    <submittedName>
        <fullName evidence="3">Activator of HSP90 ATPase</fullName>
    </submittedName>
</protein>
<dbReference type="CDD" id="cd07814">
    <property type="entry name" value="SRPBCC_CalC_Aha1-like"/>
    <property type="match status" value="1"/>
</dbReference>
<evidence type="ECO:0000313" key="4">
    <source>
        <dbReference type="Proteomes" id="UP001165042"/>
    </source>
</evidence>
<feature type="domain" description="Activator of Hsp90 ATPase homologue 1/2-like C-terminal" evidence="2">
    <location>
        <begin position="23"/>
        <end position="159"/>
    </location>
</feature>
<dbReference type="AlphaFoldDB" id="A0A9W6QKX7"/>
<dbReference type="Pfam" id="PF08327">
    <property type="entry name" value="AHSA1"/>
    <property type="match status" value="1"/>
</dbReference>
<accession>A0A9W6QKX7</accession>
<proteinExistence type="inferred from homology"/>
<sequence>MAVISTNKDTEALTMTFVAEFGAPVKRVWQVWADPRQLERWWGPPTWPATFTEHEFTEGGRSAYFMTGPEGEKAAGWWRITSLDAPNRLEFEDGFADDDGNPVSAMPSTTSAITLEAIDSGTRMTSVTTFATLADLQKLSEMGMEEGMRSAMAQIDTLLAED</sequence>
<comment type="caution">
    <text evidence="3">The sequence shown here is derived from an EMBL/GenBank/DDBJ whole genome shotgun (WGS) entry which is preliminary data.</text>
</comment>
<evidence type="ECO:0000256" key="1">
    <source>
        <dbReference type="ARBA" id="ARBA00006817"/>
    </source>
</evidence>
<organism evidence="3 4">
    <name type="scientific">Actinokineospora globicatena</name>
    <dbReference type="NCBI Taxonomy" id="103729"/>
    <lineage>
        <taxon>Bacteria</taxon>
        <taxon>Bacillati</taxon>
        <taxon>Actinomycetota</taxon>
        <taxon>Actinomycetes</taxon>
        <taxon>Pseudonocardiales</taxon>
        <taxon>Pseudonocardiaceae</taxon>
        <taxon>Actinokineospora</taxon>
    </lineage>
</organism>
<dbReference type="Proteomes" id="UP001165042">
    <property type="component" value="Unassembled WGS sequence"/>
</dbReference>
<dbReference type="InterPro" id="IPR013538">
    <property type="entry name" value="ASHA1/2-like_C"/>
</dbReference>
<name>A0A9W6QKX7_9PSEU</name>
<dbReference type="EMBL" id="BSSD01000001">
    <property type="protein sequence ID" value="GLW90118.1"/>
    <property type="molecule type" value="Genomic_DNA"/>
</dbReference>
<dbReference type="Gene3D" id="3.30.530.20">
    <property type="match status" value="1"/>
</dbReference>
<comment type="similarity">
    <text evidence="1">Belongs to the AHA1 family.</text>
</comment>